<proteinExistence type="predicted"/>
<dbReference type="PANTHER" id="PTHR46140">
    <property type="entry name" value="VACUOLAR TRANSPORTER CHAPERONE 1-RELATED"/>
    <property type="match status" value="1"/>
</dbReference>
<comment type="subcellular location">
    <subcellularLocation>
        <location evidence="1">Vacuole membrane</location>
        <topology evidence="1">Multi-pass membrane protein</topology>
    </subcellularLocation>
</comment>
<dbReference type="PANTHER" id="PTHR46140:SF1">
    <property type="entry name" value="VACUOLAR TRANSPORTER CHAPERONE COMPLEX SUBUNIT 4-RELATED"/>
    <property type="match status" value="1"/>
</dbReference>
<dbReference type="GO" id="GO:0006799">
    <property type="term" value="P:polyphosphate biosynthetic process"/>
    <property type="evidence" value="ECO:0007669"/>
    <property type="project" value="UniProtKB-ARBA"/>
</dbReference>
<keyword evidence="6" id="KW-0175">Coiled coil</keyword>
<dbReference type="InterPro" id="IPR003807">
    <property type="entry name" value="DUF202"/>
</dbReference>
<keyword evidence="4 8" id="KW-1133">Transmembrane helix</keyword>
<dbReference type="Gene3D" id="3.20.100.30">
    <property type="entry name" value="VTC, catalytic tunnel domain"/>
    <property type="match status" value="1"/>
</dbReference>
<feature type="transmembrane region" description="Helical" evidence="8">
    <location>
        <begin position="769"/>
        <end position="788"/>
    </location>
</feature>
<dbReference type="InterPro" id="IPR051572">
    <property type="entry name" value="VTC_Complex_Subunit"/>
</dbReference>
<dbReference type="OrthoDB" id="6493944at2759"/>
<evidence type="ECO:0000256" key="3">
    <source>
        <dbReference type="ARBA" id="ARBA00022692"/>
    </source>
</evidence>
<evidence type="ECO:0000256" key="8">
    <source>
        <dbReference type="SAM" id="Phobius"/>
    </source>
</evidence>
<dbReference type="InterPro" id="IPR018966">
    <property type="entry name" value="VTC_domain"/>
</dbReference>
<dbReference type="Pfam" id="PF02656">
    <property type="entry name" value="DUF202"/>
    <property type="match status" value="1"/>
</dbReference>
<feature type="coiled-coil region" evidence="6">
    <location>
        <begin position="82"/>
        <end position="114"/>
    </location>
</feature>
<dbReference type="CDD" id="cd14447">
    <property type="entry name" value="SPX"/>
    <property type="match status" value="1"/>
</dbReference>
<gene>
    <name evidence="10" type="ORF">HYH02_011000</name>
</gene>
<keyword evidence="3 8" id="KW-0812">Transmembrane</keyword>
<dbReference type="InterPro" id="IPR042267">
    <property type="entry name" value="VTC_sf"/>
</dbReference>
<feature type="transmembrane region" description="Helical" evidence="8">
    <location>
        <begin position="730"/>
        <end position="749"/>
    </location>
</feature>
<organism evidence="10 11">
    <name type="scientific">Chlamydomonas schloesseri</name>
    <dbReference type="NCBI Taxonomy" id="2026947"/>
    <lineage>
        <taxon>Eukaryota</taxon>
        <taxon>Viridiplantae</taxon>
        <taxon>Chlorophyta</taxon>
        <taxon>core chlorophytes</taxon>
        <taxon>Chlorophyceae</taxon>
        <taxon>CS clade</taxon>
        <taxon>Chlamydomonadales</taxon>
        <taxon>Chlamydomonadaceae</taxon>
        <taxon>Chlamydomonas</taxon>
    </lineage>
</organism>
<evidence type="ECO:0000256" key="4">
    <source>
        <dbReference type="ARBA" id="ARBA00022989"/>
    </source>
</evidence>
<feature type="region of interest" description="Disordered" evidence="7">
    <location>
        <begin position="493"/>
        <end position="556"/>
    </location>
</feature>
<evidence type="ECO:0000256" key="6">
    <source>
        <dbReference type="SAM" id="Coils"/>
    </source>
</evidence>
<reference evidence="10" key="1">
    <citation type="journal article" date="2020" name="bioRxiv">
        <title>Comparative genomics of Chlamydomonas.</title>
        <authorList>
            <person name="Craig R.J."/>
            <person name="Hasan A.R."/>
            <person name="Ness R.W."/>
            <person name="Keightley P.D."/>
        </authorList>
    </citation>
    <scope>NUCLEOTIDE SEQUENCE</scope>
    <source>
        <strain evidence="10">CCAP 11/173</strain>
    </source>
</reference>
<evidence type="ECO:0000256" key="1">
    <source>
        <dbReference type="ARBA" id="ARBA00004128"/>
    </source>
</evidence>
<dbReference type="CDD" id="cd07751">
    <property type="entry name" value="PolyPPase_VTC4_like"/>
    <property type="match status" value="1"/>
</dbReference>
<name>A0A835T8H6_9CHLO</name>
<evidence type="ECO:0000313" key="11">
    <source>
        <dbReference type="Proteomes" id="UP000613740"/>
    </source>
</evidence>
<sequence>MKYGKYIESKVKPEWKDYYIDYKGLKDLIKACQKEAETGETSFSPRTTSLTVQRYNNTKDSSQELFFRRLERDVEKVNKFTNKLVEEMRASLKSLNAKAEKETDQEKKDELLKEAQRIGDDFLGLEKYVNINYLGFHKILKKHDKCLPHAPCRQFYVAHLHQQPWVQGNYSDLLVSLSNLYSKLRGDSSGEKNEDAAQGFVRSTTKYWVRNEDVSTVKHHVLQHLPVFQFDKNIFTGDAQLINSVYMDNSNLELYHGRLDKKPGAIALRIRWYGSNPPHMVFFERKTHKESWKGEESVKERFTLPSDKVVAFMDGEYTLEAALADQEAAAARKGKSLSQEEKDAYSQLFTEVYKAVDSKQLKPLVRTQYMRTAFQIPFDATVRISLDTNLCMIKENPEDGPSCAATGRWYRDPSLPVTRTEITRFPHAVLEVKLSLQEGQTAPAWVQELLDSGYLTEVHKFSKFIHGSATLFPGDVRAVPYWVDDESVRASMLASAPSPLEGPSPHPEDGSVAGGSNAGGPSTSNGSPVAAAAAAAAAGRNKPRTRHAAAKAAAAKDLDELQHPLLGEQPTLKLMPDREQIVGFRNTGLSAAGGAGGGRGGSGQPGFFARVLGLVPPPPPPGGAGLRTTPMRIEPKTFFANERTFLAWLHMAVTLGSVSAALLGFAAGTDDDSESTGGAAISRHLVELIALILLPLGVAMCGYALYVFMWRASNIAKKRAVHFDDRVGPLALCGAVVVALVAITLLSLVDFFELLAAADAGGATPSPPPAAAAVLAVGGAAGAGSAGAF</sequence>
<dbReference type="EMBL" id="JAEHOD010000044">
    <property type="protein sequence ID" value="KAG2438303.1"/>
    <property type="molecule type" value="Genomic_DNA"/>
</dbReference>
<dbReference type="PROSITE" id="PS51382">
    <property type="entry name" value="SPX"/>
    <property type="match status" value="1"/>
</dbReference>
<dbReference type="AlphaFoldDB" id="A0A835T8H6"/>
<evidence type="ECO:0000256" key="5">
    <source>
        <dbReference type="ARBA" id="ARBA00023136"/>
    </source>
</evidence>
<evidence type="ECO:0000259" key="9">
    <source>
        <dbReference type="PROSITE" id="PS51382"/>
    </source>
</evidence>
<evidence type="ECO:0000313" key="10">
    <source>
        <dbReference type="EMBL" id="KAG2438303.1"/>
    </source>
</evidence>
<dbReference type="InterPro" id="IPR004331">
    <property type="entry name" value="SPX_dom"/>
</dbReference>
<feature type="domain" description="SPX" evidence="9">
    <location>
        <begin position="1"/>
        <end position="157"/>
    </location>
</feature>
<feature type="transmembrane region" description="Helical" evidence="8">
    <location>
        <begin position="688"/>
        <end position="709"/>
    </location>
</feature>
<keyword evidence="11" id="KW-1185">Reference proteome</keyword>
<feature type="transmembrane region" description="Helical" evidence="8">
    <location>
        <begin position="645"/>
        <end position="668"/>
    </location>
</feature>
<evidence type="ECO:0000256" key="7">
    <source>
        <dbReference type="SAM" id="MobiDB-lite"/>
    </source>
</evidence>
<evidence type="ECO:0000256" key="2">
    <source>
        <dbReference type="ARBA" id="ARBA00022554"/>
    </source>
</evidence>
<keyword evidence="2" id="KW-0926">Vacuole</keyword>
<dbReference type="Pfam" id="PF03105">
    <property type="entry name" value="SPX"/>
    <property type="match status" value="1"/>
</dbReference>
<comment type="caution">
    <text evidence="10">The sequence shown here is derived from an EMBL/GenBank/DDBJ whole genome shotgun (WGS) entry which is preliminary data.</text>
</comment>
<dbReference type="Proteomes" id="UP000613740">
    <property type="component" value="Unassembled WGS sequence"/>
</dbReference>
<dbReference type="GO" id="GO:0005774">
    <property type="term" value="C:vacuolar membrane"/>
    <property type="evidence" value="ECO:0007669"/>
    <property type="project" value="UniProtKB-SubCell"/>
</dbReference>
<protein>
    <recommendedName>
        <fullName evidence="9">SPX domain-containing protein</fullName>
    </recommendedName>
</protein>
<dbReference type="Pfam" id="PF09359">
    <property type="entry name" value="VTC"/>
    <property type="match status" value="1"/>
</dbReference>
<keyword evidence="5 8" id="KW-0472">Membrane</keyword>
<accession>A0A835T8H6</accession>